<evidence type="ECO:0000313" key="2">
    <source>
        <dbReference type="EMBL" id="EGK58536.1"/>
    </source>
</evidence>
<dbReference type="HOGENOM" id="CLU_3133746_0_0_9"/>
<keyword evidence="3" id="KW-1185">Reference proteome</keyword>
<dbReference type="AlphaFoldDB" id="F5RNU1"/>
<evidence type="ECO:0000313" key="3">
    <source>
        <dbReference type="Proteomes" id="UP000004067"/>
    </source>
</evidence>
<organism evidence="2 3">
    <name type="scientific">Centipeda periodontii DSM 2778</name>
    <dbReference type="NCBI Taxonomy" id="888060"/>
    <lineage>
        <taxon>Bacteria</taxon>
        <taxon>Bacillati</taxon>
        <taxon>Bacillota</taxon>
        <taxon>Negativicutes</taxon>
        <taxon>Selenomonadales</taxon>
        <taxon>Selenomonadaceae</taxon>
        <taxon>Centipeda</taxon>
    </lineage>
</organism>
<dbReference type="Proteomes" id="UP000004067">
    <property type="component" value="Unassembled WGS sequence"/>
</dbReference>
<reference evidence="2 3" key="1">
    <citation type="submission" date="2011-04" db="EMBL/GenBank/DDBJ databases">
        <authorList>
            <person name="Muzny D."/>
            <person name="Qin X."/>
            <person name="Deng J."/>
            <person name="Jiang H."/>
            <person name="Liu Y."/>
            <person name="Qu J."/>
            <person name="Song X.-Z."/>
            <person name="Zhang L."/>
            <person name="Thornton R."/>
            <person name="Coyle M."/>
            <person name="Francisco L."/>
            <person name="Jackson L."/>
            <person name="Javaid M."/>
            <person name="Korchina V."/>
            <person name="Kovar C."/>
            <person name="Mata R."/>
            <person name="Mathew T."/>
            <person name="Ngo R."/>
            <person name="Nguyen L."/>
            <person name="Nguyen N."/>
            <person name="Okwuonu G."/>
            <person name="Ongeri F."/>
            <person name="Pham C."/>
            <person name="Simmons D."/>
            <person name="Wilczek-Boney K."/>
            <person name="Hale W."/>
            <person name="Jakkamsetti A."/>
            <person name="Pham P."/>
            <person name="Ruth R."/>
            <person name="San Lucas F."/>
            <person name="Warren J."/>
            <person name="Zhang J."/>
            <person name="Zhao Z."/>
            <person name="Zhou C."/>
            <person name="Zhu D."/>
            <person name="Lee S."/>
            <person name="Bess C."/>
            <person name="Blankenburg K."/>
            <person name="Forbes L."/>
            <person name="Fu Q."/>
            <person name="Gubbala S."/>
            <person name="Hirani K."/>
            <person name="Jayaseelan J.C."/>
            <person name="Lara F."/>
            <person name="Munidasa M."/>
            <person name="Palculict T."/>
            <person name="Patil S."/>
            <person name="Pu L.-L."/>
            <person name="Saada N."/>
            <person name="Tang L."/>
            <person name="Weissenberger G."/>
            <person name="Zhu Y."/>
            <person name="Hemphill L."/>
            <person name="Shang Y."/>
            <person name="Youmans B."/>
            <person name="Ayvaz T."/>
            <person name="Ross M."/>
            <person name="Santibanez J."/>
            <person name="Aqrawi P."/>
            <person name="Gross S."/>
            <person name="Joshi V."/>
            <person name="Fowler G."/>
            <person name="Nazareth L."/>
            <person name="Reid J."/>
            <person name="Worley K."/>
            <person name="Petrosino J."/>
            <person name="Highlander S."/>
            <person name="Gibbs R."/>
        </authorList>
    </citation>
    <scope>NUCLEOTIDE SEQUENCE [LARGE SCALE GENOMIC DNA]</scope>
    <source>
        <strain evidence="2 3">DSM 2778</strain>
    </source>
</reference>
<feature type="compositionally biased region" description="Basic and acidic residues" evidence="1">
    <location>
        <begin position="9"/>
        <end position="24"/>
    </location>
</feature>
<proteinExistence type="predicted"/>
<gene>
    <name evidence="2" type="ORF">HMPREF9081_1927</name>
</gene>
<feature type="region of interest" description="Disordered" evidence="1">
    <location>
        <begin position="1"/>
        <end position="28"/>
    </location>
</feature>
<dbReference type="EMBL" id="AFHQ01000045">
    <property type="protein sequence ID" value="EGK58536.1"/>
    <property type="molecule type" value="Genomic_DNA"/>
</dbReference>
<evidence type="ECO:0000256" key="1">
    <source>
        <dbReference type="SAM" id="MobiDB-lite"/>
    </source>
</evidence>
<accession>F5RNU1</accession>
<comment type="caution">
    <text evidence="2">The sequence shown here is derived from an EMBL/GenBank/DDBJ whole genome shotgun (WGS) entry which is preliminary data.</text>
</comment>
<protein>
    <submittedName>
        <fullName evidence="2">Uncharacterized protein</fullName>
    </submittedName>
</protein>
<sequence>MYGGASCERGAREESHNEPEEESKGSIYERMMASLDEVRLDRYDRAMNG</sequence>
<name>F5RNU1_9FIRM</name>